<dbReference type="KEGG" id="afo:Afer_0256"/>
<dbReference type="InterPro" id="IPR050884">
    <property type="entry name" value="CNP_phosphodiesterase-III"/>
</dbReference>
<organism evidence="6 7">
    <name type="scientific">Acidimicrobium ferrooxidans (strain DSM 10331 / JCM 15462 / NBRC 103882 / ICP)</name>
    <dbReference type="NCBI Taxonomy" id="525909"/>
    <lineage>
        <taxon>Bacteria</taxon>
        <taxon>Bacillati</taxon>
        <taxon>Actinomycetota</taxon>
        <taxon>Acidimicrobiia</taxon>
        <taxon>Acidimicrobiales</taxon>
        <taxon>Acidimicrobiaceae</taxon>
        <taxon>Acidimicrobium</taxon>
    </lineage>
</organism>
<sequence length="292" mass="31554">MTTLLHISDLHYERAPERLSVGVGERLRRARTALRSRTFDLLAVSGDLTSYGTWDVRELVEARRWLEGFERRMLVVPGNHDLGANPERAERFPVFERYEPVPWSRTNFGMTFGEGPLVARATGDLLVVGVGLRRGDPDGALALLERALAGATTPVVVVGHYPIVPVRESGVLASFGAMGYVDGEVAELHRLMVQSTRVVAYLCGHVHAASAAVLEGGVLQLSAGALGPGPALGWLVHVERDEVRFEQVEAPGRTTFWPSDQLGGVDPVAYHAGAVRSGVVPLGRTGRPTLVD</sequence>
<keyword evidence="7" id="KW-1185">Reference proteome</keyword>
<evidence type="ECO:0000313" key="6">
    <source>
        <dbReference type="EMBL" id="ACU53225.1"/>
    </source>
</evidence>
<evidence type="ECO:0000256" key="3">
    <source>
        <dbReference type="ARBA" id="ARBA00023004"/>
    </source>
</evidence>
<dbReference type="GO" id="GO:0016787">
    <property type="term" value="F:hydrolase activity"/>
    <property type="evidence" value="ECO:0007669"/>
    <property type="project" value="UniProtKB-KW"/>
</dbReference>
<accession>C7M2I1</accession>
<dbReference type="PANTHER" id="PTHR42988:SF2">
    <property type="entry name" value="CYCLIC NUCLEOTIDE PHOSPHODIESTERASE CBUA0032-RELATED"/>
    <property type="match status" value="1"/>
</dbReference>
<dbReference type="RefSeq" id="WP_015797730.1">
    <property type="nucleotide sequence ID" value="NC_013124.1"/>
</dbReference>
<dbReference type="Gene3D" id="3.60.21.10">
    <property type="match status" value="1"/>
</dbReference>
<dbReference type="EMBL" id="CP001631">
    <property type="protein sequence ID" value="ACU53225.1"/>
    <property type="molecule type" value="Genomic_DNA"/>
</dbReference>
<dbReference type="SUPFAM" id="SSF56300">
    <property type="entry name" value="Metallo-dependent phosphatases"/>
    <property type="match status" value="1"/>
</dbReference>
<proteinExistence type="inferred from homology"/>
<name>C7M2I1_ACIFD</name>
<evidence type="ECO:0000259" key="5">
    <source>
        <dbReference type="Pfam" id="PF00149"/>
    </source>
</evidence>
<dbReference type="InterPro" id="IPR029052">
    <property type="entry name" value="Metallo-depent_PP-like"/>
</dbReference>
<gene>
    <name evidence="6" type="ordered locus">Afer_0256</name>
</gene>
<feature type="domain" description="Calcineurin-like phosphoesterase" evidence="5">
    <location>
        <begin position="3"/>
        <end position="208"/>
    </location>
</feature>
<dbReference type="OrthoDB" id="5241795at2"/>
<reference evidence="6 7" key="1">
    <citation type="journal article" date="2009" name="Stand. Genomic Sci.">
        <title>Complete genome sequence of Acidimicrobium ferrooxidans type strain (ICP).</title>
        <authorList>
            <person name="Clum A."/>
            <person name="Nolan M."/>
            <person name="Lang E."/>
            <person name="Glavina Del Rio T."/>
            <person name="Tice H."/>
            <person name="Copeland A."/>
            <person name="Cheng J.F."/>
            <person name="Lucas S."/>
            <person name="Chen F."/>
            <person name="Bruce D."/>
            <person name="Goodwin L."/>
            <person name="Pitluck S."/>
            <person name="Ivanova N."/>
            <person name="Mavrommatis K."/>
            <person name="Mikhailova N."/>
            <person name="Pati A."/>
            <person name="Chen A."/>
            <person name="Palaniappan K."/>
            <person name="Goker M."/>
            <person name="Spring S."/>
            <person name="Land M."/>
            <person name="Hauser L."/>
            <person name="Chang Y.J."/>
            <person name="Jeffries C.C."/>
            <person name="Chain P."/>
            <person name="Bristow J."/>
            <person name="Eisen J.A."/>
            <person name="Markowitz V."/>
            <person name="Hugenholtz P."/>
            <person name="Kyrpides N.C."/>
            <person name="Klenk H.P."/>
            <person name="Lapidus A."/>
        </authorList>
    </citation>
    <scope>NUCLEOTIDE SEQUENCE [LARGE SCALE GENOMIC DNA]</scope>
    <source>
        <strain evidence="7">DSM 10331 / JCM 15462 / NBRC 103882 / ICP</strain>
    </source>
</reference>
<dbReference type="HOGENOM" id="CLU_951963_0_0_11"/>
<keyword evidence="2" id="KW-0378">Hydrolase</keyword>
<dbReference type="GO" id="GO:0046872">
    <property type="term" value="F:metal ion binding"/>
    <property type="evidence" value="ECO:0007669"/>
    <property type="project" value="UniProtKB-KW"/>
</dbReference>
<dbReference type="InterPro" id="IPR004843">
    <property type="entry name" value="Calcineurin-like_PHP"/>
</dbReference>
<keyword evidence="3" id="KW-0408">Iron</keyword>
<dbReference type="Pfam" id="PF00149">
    <property type="entry name" value="Metallophos"/>
    <property type="match status" value="1"/>
</dbReference>
<dbReference type="Proteomes" id="UP000000771">
    <property type="component" value="Chromosome"/>
</dbReference>
<dbReference type="PANTHER" id="PTHR42988">
    <property type="entry name" value="PHOSPHOHYDROLASE"/>
    <property type="match status" value="1"/>
</dbReference>
<evidence type="ECO:0000256" key="4">
    <source>
        <dbReference type="ARBA" id="ARBA00025742"/>
    </source>
</evidence>
<evidence type="ECO:0000256" key="2">
    <source>
        <dbReference type="ARBA" id="ARBA00022801"/>
    </source>
</evidence>
<evidence type="ECO:0000313" key="7">
    <source>
        <dbReference type="Proteomes" id="UP000000771"/>
    </source>
</evidence>
<protein>
    <submittedName>
        <fullName evidence="6">Metallophosphoesterase</fullName>
    </submittedName>
</protein>
<evidence type="ECO:0000256" key="1">
    <source>
        <dbReference type="ARBA" id="ARBA00022723"/>
    </source>
</evidence>
<comment type="similarity">
    <text evidence="4">Belongs to the cyclic nucleotide phosphodiesterase class-III family.</text>
</comment>
<dbReference type="STRING" id="525909.Afer_0256"/>
<dbReference type="AlphaFoldDB" id="C7M2I1"/>
<keyword evidence="1" id="KW-0479">Metal-binding</keyword>
<dbReference type="eggNOG" id="COG1409">
    <property type="taxonomic scope" value="Bacteria"/>
</dbReference>